<dbReference type="EMBL" id="CP032091">
    <property type="protein sequence ID" value="AXV67572.1"/>
    <property type="molecule type" value="Genomic_DNA"/>
</dbReference>
<organism evidence="2 3">
    <name type="scientific">Pseudoalteromonas lipolytica</name>
    <dbReference type="NCBI Taxonomy" id="570156"/>
    <lineage>
        <taxon>Bacteria</taxon>
        <taxon>Pseudomonadati</taxon>
        <taxon>Pseudomonadota</taxon>
        <taxon>Gammaproteobacteria</taxon>
        <taxon>Alteromonadales</taxon>
        <taxon>Pseudoalteromonadaceae</taxon>
        <taxon>Pseudoalteromonas</taxon>
    </lineage>
</organism>
<reference evidence="2 3" key="1">
    <citation type="submission" date="2018-08" db="EMBL/GenBank/DDBJ databases">
        <title>Draft genome sequence of Pseudoalteromonas donghaensis HJ51.</title>
        <authorList>
            <person name="Oh J."/>
            <person name="Roh D."/>
        </authorList>
    </citation>
    <scope>NUCLEOTIDE SEQUENCE [LARGE SCALE GENOMIC DNA]</scope>
    <source>
        <strain evidence="2 3">HJ51</strain>
        <plasmid evidence="2 3">unnamed1</plasmid>
    </source>
</reference>
<evidence type="ECO:0000313" key="2">
    <source>
        <dbReference type="EMBL" id="AXV67572.1"/>
    </source>
</evidence>
<dbReference type="SUPFAM" id="SSF53850">
    <property type="entry name" value="Periplasmic binding protein-like II"/>
    <property type="match status" value="1"/>
</dbReference>
<keyword evidence="1" id="KW-1133">Transmembrane helix</keyword>
<evidence type="ECO:0000313" key="3">
    <source>
        <dbReference type="Proteomes" id="UP000264605"/>
    </source>
</evidence>
<dbReference type="Proteomes" id="UP000264605">
    <property type="component" value="Plasmid unnamed1"/>
</dbReference>
<feature type="transmembrane region" description="Helical" evidence="1">
    <location>
        <begin position="12"/>
        <end position="30"/>
    </location>
</feature>
<evidence type="ECO:0000256" key="1">
    <source>
        <dbReference type="SAM" id="Phobius"/>
    </source>
</evidence>
<name>A0AAD0S4A5_9GAMM</name>
<keyword evidence="2" id="KW-0614">Plasmid</keyword>
<dbReference type="KEGG" id="pdj:D0907_17940"/>
<accession>A0AAD0S4A5</accession>
<keyword evidence="1" id="KW-0472">Membrane</keyword>
<keyword evidence="1" id="KW-0812">Transmembrane</keyword>
<sequence length="301" mass="33983">MNLKTILIKKSSIVTFLFLSLILFFCIGTMQSKAPISDIDAFIETSYQCATKSDLNLNELVVYSSGKVLAEDVAKVLCSDDTISKQYGTVTSYWGYKTSDTIEFLGKGIADLILAKENLINAFMAESTYNYQAVVGFPNYTAYLISSTEKPRVEKSYFLDKRIGLLDYPTSRSGHILPKQLFKKLDINLENLNIVYASSHSELRELLASGQVDLISSYWQDSDQAKFSANYITPISDNISGSRWYLKMENENTDLLCAVQLRLTELARSQNSHYFNHVESFWECDAEKQIKRSTGENNAAN</sequence>
<dbReference type="GeneID" id="99507366"/>
<protein>
    <submittedName>
        <fullName evidence="2">Uncharacterized protein</fullName>
    </submittedName>
</protein>
<dbReference type="RefSeq" id="WP_118845280.1">
    <property type="nucleotide sequence ID" value="NZ_CP032091.1"/>
</dbReference>
<geneLocation type="plasmid" evidence="2 3">
    <name>unnamed1</name>
</geneLocation>
<gene>
    <name evidence="2" type="ORF">D0907_17940</name>
</gene>
<dbReference type="AlphaFoldDB" id="A0AAD0S4A5"/>
<proteinExistence type="predicted"/>